<proteinExistence type="predicted"/>
<dbReference type="EMBL" id="RYZH01000058">
    <property type="protein sequence ID" value="RUL83555.1"/>
    <property type="molecule type" value="Genomic_DNA"/>
</dbReference>
<reference evidence="1 2" key="2">
    <citation type="submission" date="2019-01" db="EMBL/GenBank/DDBJ databases">
        <title>Tautonia sociabilis, a novel thermotolerant planctomycete of Isosphaeraceae family, isolated from a 4000 m deep subterranean habitat.</title>
        <authorList>
            <person name="Kovaleva O.L."/>
            <person name="Elcheninov A.G."/>
            <person name="Van Heerden E."/>
            <person name="Toshchakov S.V."/>
            <person name="Novikov A."/>
            <person name="Bonch-Osmolovskaya E.A."/>
            <person name="Kublanov I.V."/>
        </authorList>
    </citation>
    <scope>NUCLEOTIDE SEQUENCE [LARGE SCALE GENOMIC DNA]</scope>
    <source>
        <strain evidence="1 2">GM2012</strain>
    </source>
</reference>
<dbReference type="CDD" id="cd08026">
    <property type="entry name" value="DUF326"/>
    <property type="match status" value="1"/>
</dbReference>
<dbReference type="Proteomes" id="UP000280296">
    <property type="component" value="Unassembled WGS sequence"/>
</dbReference>
<reference evidence="1 2" key="1">
    <citation type="submission" date="2018-12" db="EMBL/GenBank/DDBJ databases">
        <authorList>
            <person name="Toschakov S.V."/>
        </authorList>
    </citation>
    <scope>NUCLEOTIDE SEQUENCE [LARGE SCALE GENOMIC DNA]</scope>
    <source>
        <strain evidence="1 2">GM2012</strain>
    </source>
</reference>
<dbReference type="InterPro" id="IPR005560">
    <property type="entry name" value="Csp_YhjQ"/>
</dbReference>
<name>A0A432ME85_9BACT</name>
<dbReference type="Gene3D" id="1.20.1270.360">
    <property type="match status" value="1"/>
</dbReference>
<comment type="caution">
    <text evidence="1">The sequence shown here is derived from an EMBL/GenBank/DDBJ whole genome shotgun (WGS) entry which is preliminary data.</text>
</comment>
<dbReference type="OrthoDB" id="5396211at2"/>
<dbReference type="RefSeq" id="WP_126727590.1">
    <property type="nucleotide sequence ID" value="NZ_RYZH01000058.1"/>
</dbReference>
<dbReference type="InterPro" id="IPR044543">
    <property type="entry name" value="YHJQ-like"/>
</dbReference>
<dbReference type="PANTHER" id="PTHR37310:SF1">
    <property type="entry name" value="CYTOPLASMIC PROTEIN"/>
    <property type="match status" value="1"/>
</dbReference>
<evidence type="ECO:0000313" key="1">
    <source>
        <dbReference type="EMBL" id="RUL83555.1"/>
    </source>
</evidence>
<sequence>MQQQTTTAGPATRNIPTDSLRDCITECQSCHAVCTETVNYCLEQGGRHAEPGHVRLLLDCAEICQTSANFMLRGSPLHVQTCAACAEVCEACAADCEQMGQDQPMRRCAEACRRCAESCRRMAQMTH</sequence>
<keyword evidence="2" id="KW-1185">Reference proteome</keyword>
<accession>A0A432ME85</accession>
<dbReference type="Pfam" id="PF03860">
    <property type="entry name" value="Csp"/>
    <property type="match status" value="1"/>
</dbReference>
<protein>
    <submittedName>
        <fullName evidence="1">Four-helix bundle copper-binding protein</fullName>
    </submittedName>
</protein>
<dbReference type="AlphaFoldDB" id="A0A432ME85"/>
<gene>
    <name evidence="1" type="ORF">TsocGM_21865</name>
</gene>
<organism evidence="1 2">
    <name type="scientific">Tautonia sociabilis</name>
    <dbReference type="NCBI Taxonomy" id="2080755"/>
    <lineage>
        <taxon>Bacteria</taxon>
        <taxon>Pseudomonadati</taxon>
        <taxon>Planctomycetota</taxon>
        <taxon>Planctomycetia</taxon>
        <taxon>Isosphaerales</taxon>
        <taxon>Isosphaeraceae</taxon>
        <taxon>Tautonia</taxon>
    </lineage>
</organism>
<evidence type="ECO:0000313" key="2">
    <source>
        <dbReference type="Proteomes" id="UP000280296"/>
    </source>
</evidence>
<dbReference type="PANTHER" id="PTHR37310">
    <property type="entry name" value="CYTOPLASMIC PROTEIN-RELATED"/>
    <property type="match status" value="1"/>
</dbReference>